<organism evidence="7 8">
    <name type="scientific">Fusarium phyllophilum</name>
    <dbReference type="NCBI Taxonomy" id="47803"/>
    <lineage>
        <taxon>Eukaryota</taxon>
        <taxon>Fungi</taxon>
        <taxon>Dikarya</taxon>
        <taxon>Ascomycota</taxon>
        <taxon>Pezizomycotina</taxon>
        <taxon>Sordariomycetes</taxon>
        <taxon>Hypocreomycetidae</taxon>
        <taxon>Hypocreales</taxon>
        <taxon>Nectriaceae</taxon>
        <taxon>Fusarium</taxon>
        <taxon>Fusarium fujikuroi species complex</taxon>
    </lineage>
</organism>
<evidence type="ECO:0000256" key="1">
    <source>
        <dbReference type="ARBA" id="ARBA00022723"/>
    </source>
</evidence>
<keyword evidence="2" id="KW-0862">Zinc</keyword>
<evidence type="ECO:0000313" key="8">
    <source>
        <dbReference type="Proteomes" id="UP000582016"/>
    </source>
</evidence>
<dbReference type="SUPFAM" id="SSF57701">
    <property type="entry name" value="Zn2/Cys6 DNA-binding domain"/>
    <property type="match status" value="1"/>
</dbReference>
<dbReference type="PROSITE" id="PS50048">
    <property type="entry name" value="ZN2_CY6_FUNGAL_2"/>
    <property type="match status" value="1"/>
</dbReference>
<accession>A0A8H5K6K5</accession>
<dbReference type="OrthoDB" id="1405595at2759"/>
<evidence type="ECO:0000313" key="7">
    <source>
        <dbReference type="EMBL" id="KAF5566883.1"/>
    </source>
</evidence>
<keyword evidence="4" id="KW-0804">Transcription</keyword>
<dbReference type="Gene3D" id="4.10.240.10">
    <property type="entry name" value="Zn(2)-C6 fungal-type DNA-binding domain"/>
    <property type="match status" value="1"/>
</dbReference>
<keyword evidence="1" id="KW-0479">Metal-binding</keyword>
<dbReference type="PANTHER" id="PTHR47660">
    <property type="entry name" value="TRANSCRIPTION FACTOR WITH C2H2 AND ZN(2)-CYS(6) DNA BINDING DOMAIN (EUROFUNG)-RELATED-RELATED"/>
    <property type="match status" value="1"/>
</dbReference>
<comment type="caution">
    <text evidence="7">The sequence shown here is derived from an EMBL/GenBank/DDBJ whole genome shotgun (WGS) entry which is preliminary data.</text>
</comment>
<dbReference type="GO" id="GO:0008270">
    <property type="term" value="F:zinc ion binding"/>
    <property type="evidence" value="ECO:0007669"/>
    <property type="project" value="InterPro"/>
</dbReference>
<keyword evidence="8" id="KW-1185">Reference proteome</keyword>
<reference evidence="7 8" key="1">
    <citation type="submission" date="2020-05" db="EMBL/GenBank/DDBJ databases">
        <title>Identification and distribution of gene clusters putatively required for synthesis of sphingolipid metabolism inhibitors in phylogenetically diverse species of the filamentous fungus Fusarium.</title>
        <authorList>
            <person name="Kim H.-S."/>
            <person name="Busman M."/>
            <person name="Brown D.W."/>
            <person name="Divon H."/>
            <person name="Uhlig S."/>
            <person name="Proctor R.H."/>
        </authorList>
    </citation>
    <scope>NUCLEOTIDE SEQUENCE [LARGE SCALE GENOMIC DNA]</scope>
    <source>
        <strain evidence="7 8">NRRL 13617</strain>
    </source>
</reference>
<evidence type="ECO:0000256" key="4">
    <source>
        <dbReference type="ARBA" id="ARBA00023163"/>
    </source>
</evidence>
<evidence type="ECO:0000259" key="6">
    <source>
        <dbReference type="PROSITE" id="PS50048"/>
    </source>
</evidence>
<protein>
    <recommendedName>
        <fullName evidence="6">Zn(2)-C6 fungal-type domain-containing protein</fullName>
    </recommendedName>
</protein>
<sequence length="461" mass="51730">MRSNPRISRDQQHRACKASAKAKQRCDGRRPAPCAKCISKGRRCVYQVKPGDEEAETIIIAQSAADDVVSATHSSPSQQVQPLTPLLCVPLQPWIEPELSWDTLLASAQFLLPFSPVPSFEAGVSADFCFGDAAFATTGQHVDEHGVQNSLSAEEPQRETVEDIHDLVAHDNLTAEEEDILIAENIPHVPPVTEETRLYMIQAVKARLSQQEAQGLDAKSPSLRLLDTYMQLYFEHLHPRMSLLHVPTFHAFPETWQLVLGVICLGSRYSQAHHHHDHVLLLRRVAQHMVIVGLRELSSVNVLICAQSHLLFQHSLWLSDEWSIMVEALFYRNTLVTLCRLLLSRESTLMHTPASTEDLNHAWFQWIQVEAKRLLNHFVYMSLLELYYAPSPALSCWAINPGAQRRSLLVIELRGFSPSTAAFTDSSRSTLTRRSRRCSVSESGATDPVYITVLGLIAANR</sequence>
<dbReference type="InterPro" id="IPR001138">
    <property type="entry name" value="Zn2Cys6_DnaBD"/>
</dbReference>
<dbReference type="AlphaFoldDB" id="A0A8H5K6K5"/>
<dbReference type="Proteomes" id="UP000582016">
    <property type="component" value="Unassembled WGS sequence"/>
</dbReference>
<dbReference type="GO" id="GO:0000981">
    <property type="term" value="F:DNA-binding transcription factor activity, RNA polymerase II-specific"/>
    <property type="evidence" value="ECO:0007669"/>
    <property type="project" value="InterPro"/>
</dbReference>
<evidence type="ECO:0000256" key="5">
    <source>
        <dbReference type="ARBA" id="ARBA00023242"/>
    </source>
</evidence>
<gene>
    <name evidence="7" type="ORF">FPHYL_3573</name>
</gene>
<keyword evidence="5" id="KW-0539">Nucleus</keyword>
<evidence type="ECO:0000256" key="3">
    <source>
        <dbReference type="ARBA" id="ARBA00023015"/>
    </source>
</evidence>
<name>A0A8H5K6K5_9HYPO</name>
<dbReference type="SMART" id="SM00066">
    <property type="entry name" value="GAL4"/>
    <property type="match status" value="1"/>
</dbReference>
<evidence type="ECO:0000256" key="2">
    <source>
        <dbReference type="ARBA" id="ARBA00022833"/>
    </source>
</evidence>
<dbReference type="PANTHER" id="PTHR47660:SF7">
    <property type="entry name" value="TRANSCRIPTION FACTOR WITH C2H2 AND ZN(2)-CYS(6) DNA BINDING DOMAIN (EUROFUNG)"/>
    <property type="match status" value="1"/>
</dbReference>
<feature type="domain" description="Zn(2)-C6 fungal-type" evidence="6">
    <location>
        <begin position="15"/>
        <end position="46"/>
    </location>
</feature>
<dbReference type="CDD" id="cd12148">
    <property type="entry name" value="fungal_TF_MHR"/>
    <property type="match status" value="1"/>
</dbReference>
<dbReference type="InterPro" id="IPR036864">
    <property type="entry name" value="Zn2-C6_fun-type_DNA-bd_sf"/>
</dbReference>
<proteinExistence type="predicted"/>
<dbReference type="EMBL" id="JAAOAQ010000104">
    <property type="protein sequence ID" value="KAF5566883.1"/>
    <property type="molecule type" value="Genomic_DNA"/>
</dbReference>
<dbReference type="CDD" id="cd00067">
    <property type="entry name" value="GAL4"/>
    <property type="match status" value="1"/>
</dbReference>
<keyword evidence="3" id="KW-0805">Transcription regulation</keyword>